<accession>A0ABW5LRU8</accession>
<dbReference type="EMBL" id="JBHULH010000001">
    <property type="protein sequence ID" value="MFD2566092.1"/>
    <property type="molecule type" value="Genomic_DNA"/>
</dbReference>
<reference evidence="2" key="1">
    <citation type="journal article" date="2019" name="Int. J. Syst. Evol. Microbiol.">
        <title>The Global Catalogue of Microorganisms (GCM) 10K type strain sequencing project: providing services to taxonomists for standard genome sequencing and annotation.</title>
        <authorList>
            <consortium name="The Broad Institute Genomics Platform"/>
            <consortium name="The Broad Institute Genome Sequencing Center for Infectious Disease"/>
            <person name="Wu L."/>
            <person name="Ma J."/>
        </authorList>
    </citation>
    <scope>NUCLEOTIDE SEQUENCE [LARGE SCALE GENOMIC DNA]</scope>
    <source>
        <strain evidence="2">KCTC 52127</strain>
    </source>
</reference>
<keyword evidence="2" id="KW-1185">Reference proteome</keyword>
<evidence type="ECO:0000313" key="1">
    <source>
        <dbReference type="EMBL" id="MFD2566092.1"/>
    </source>
</evidence>
<gene>
    <name evidence="1" type="ORF">ACFSRZ_01835</name>
</gene>
<dbReference type="Proteomes" id="UP001597508">
    <property type="component" value="Unassembled WGS sequence"/>
</dbReference>
<sequence>MNLSDYTLQPISKEDLNFNFDDIYARMNFINNKIISEENAFFVKIASMCLGKPFDEKKDLDRFKIYNYSNKSILLFDGEEVGEIIRNYSIGGGIEFIPLN</sequence>
<proteinExistence type="predicted"/>
<name>A0ABW5LRU8_9FLAO</name>
<dbReference type="RefSeq" id="WP_379664814.1">
    <property type="nucleotide sequence ID" value="NZ_JBHULH010000001.1"/>
</dbReference>
<organism evidence="1 2">
    <name type="scientific">Pseudotenacibaculum haliotis</name>
    <dbReference type="NCBI Taxonomy" id="1862138"/>
    <lineage>
        <taxon>Bacteria</taxon>
        <taxon>Pseudomonadati</taxon>
        <taxon>Bacteroidota</taxon>
        <taxon>Flavobacteriia</taxon>
        <taxon>Flavobacteriales</taxon>
        <taxon>Flavobacteriaceae</taxon>
        <taxon>Pseudotenacibaculum</taxon>
    </lineage>
</organism>
<comment type="caution">
    <text evidence="1">The sequence shown here is derived from an EMBL/GenBank/DDBJ whole genome shotgun (WGS) entry which is preliminary data.</text>
</comment>
<evidence type="ECO:0000313" key="2">
    <source>
        <dbReference type="Proteomes" id="UP001597508"/>
    </source>
</evidence>
<protein>
    <submittedName>
        <fullName evidence="1">Uncharacterized protein</fullName>
    </submittedName>
</protein>